<gene>
    <name evidence="2" type="ORF">QLX08_010318</name>
</gene>
<dbReference type="InterPro" id="IPR054722">
    <property type="entry name" value="PolX-like_BBD"/>
</dbReference>
<feature type="domain" description="Retrovirus-related Pol polyprotein from transposon TNT 1-94-like beta-barrel" evidence="1">
    <location>
        <begin position="44"/>
        <end position="117"/>
    </location>
</feature>
<protein>
    <recommendedName>
        <fullName evidence="1">Retrovirus-related Pol polyprotein from transposon TNT 1-94-like beta-barrel domain-containing protein</fullName>
    </recommendedName>
</protein>
<name>A0AAW0ZDW6_9HYME</name>
<sequence>MQYLQKKNNHVEDCYFRRDKTGATSKNAADKVCFYASNAQKEGWIVDSGASNHMVNDIYILNNVETLNTEICTAKESITMETKAIEEVVTENCIFKNVILVPELTKNILFINAITEKDGEIKFTKDKVQILLDNTKVLKELRRQNGLYVIDIRKENKMEGLLTLNSDALQWLDSQ</sequence>
<dbReference type="EMBL" id="JAWNGG020000268">
    <property type="protein sequence ID" value="KAK9295332.1"/>
    <property type="molecule type" value="Genomic_DNA"/>
</dbReference>
<dbReference type="Pfam" id="PF22936">
    <property type="entry name" value="Pol_BBD"/>
    <property type="match status" value="1"/>
</dbReference>
<comment type="caution">
    <text evidence="2">The sequence shown here is derived from an EMBL/GenBank/DDBJ whole genome shotgun (WGS) entry which is preliminary data.</text>
</comment>
<keyword evidence="3" id="KW-1185">Reference proteome</keyword>
<evidence type="ECO:0000259" key="1">
    <source>
        <dbReference type="Pfam" id="PF22936"/>
    </source>
</evidence>
<organism evidence="2 3">
    <name type="scientific">Tetragonisca angustula</name>
    <dbReference type="NCBI Taxonomy" id="166442"/>
    <lineage>
        <taxon>Eukaryota</taxon>
        <taxon>Metazoa</taxon>
        <taxon>Ecdysozoa</taxon>
        <taxon>Arthropoda</taxon>
        <taxon>Hexapoda</taxon>
        <taxon>Insecta</taxon>
        <taxon>Pterygota</taxon>
        <taxon>Neoptera</taxon>
        <taxon>Endopterygota</taxon>
        <taxon>Hymenoptera</taxon>
        <taxon>Apocrita</taxon>
        <taxon>Aculeata</taxon>
        <taxon>Apoidea</taxon>
        <taxon>Anthophila</taxon>
        <taxon>Apidae</taxon>
        <taxon>Tetragonisca</taxon>
    </lineage>
</organism>
<evidence type="ECO:0000313" key="2">
    <source>
        <dbReference type="EMBL" id="KAK9295332.1"/>
    </source>
</evidence>
<accession>A0AAW0ZDW6</accession>
<proteinExistence type="predicted"/>
<dbReference type="AlphaFoldDB" id="A0AAW0ZDW6"/>
<dbReference type="Proteomes" id="UP001432146">
    <property type="component" value="Unassembled WGS sequence"/>
</dbReference>
<evidence type="ECO:0000313" key="3">
    <source>
        <dbReference type="Proteomes" id="UP001432146"/>
    </source>
</evidence>
<reference evidence="2 3" key="1">
    <citation type="submission" date="2024-05" db="EMBL/GenBank/DDBJ databases">
        <title>The nuclear and mitochondrial genome assemblies of Tetragonisca angustula (Apidae: Meliponini), a tiny yet remarkable pollinator in the Neotropics.</title>
        <authorList>
            <person name="Ferrari R."/>
            <person name="Ricardo P.C."/>
            <person name="Dias F.C."/>
            <person name="Araujo N.S."/>
            <person name="Soares D.O."/>
            <person name="Zhou Q.-S."/>
            <person name="Zhu C.-D."/>
            <person name="Coutinho L."/>
            <person name="Airas M.C."/>
            <person name="Batista T.M."/>
        </authorList>
    </citation>
    <scope>NUCLEOTIDE SEQUENCE [LARGE SCALE GENOMIC DNA]</scope>
    <source>
        <strain evidence="2">ASF017062</strain>
        <tissue evidence="2">Abdomen</tissue>
    </source>
</reference>